<dbReference type="RefSeq" id="WP_014775837.1">
    <property type="nucleotide sequence ID" value="NC_018011.1"/>
</dbReference>
<accession>I3YNC3</accession>
<evidence type="ECO:0000313" key="1">
    <source>
        <dbReference type="EMBL" id="AFL78491.1"/>
    </source>
</evidence>
<dbReference type="STRING" id="679935.Alfi_2207"/>
<name>I3YNC3_ALIFI</name>
<dbReference type="HOGENOM" id="CLU_2839974_0_0_10"/>
<evidence type="ECO:0000313" key="2">
    <source>
        <dbReference type="Proteomes" id="UP000006052"/>
    </source>
</evidence>
<dbReference type="EMBL" id="CP003274">
    <property type="protein sequence ID" value="AFL78491.1"/>
    <property type="molecule type" value="Genomic_DNA"/>
</dbReference>
<protein>
    <submittedName>
        <fullName evidence="1">Uncharacterized protein</fullName>
    </submittedName>
</protein>
<sequence length="65" mass="7481">MDNSKQQQVAQTNLQFVAFLCGQLMAIITKLLQREKFTPGEDLAINKAYEEISRAKNRLEKIPEK</sequence>
<reference evidence="2" key="1">
    <citation type="journal article" date="2013" name="Stand. Genomic Sci.">
        <title>Complete genome sequence of the bile-resistant pigment-producing anaerobe Alistipes finegoldii type strain (AHN2437(T)).</title>
        <authorList>
            <person name="Mavromatis K."/>
            <person name="Stackebrandt E."/>
            <person name="Munk C."/>
            <person name="Lapidus A."/>
            <person name="Nolan M."/>
            <person name="Lucas S."/>
            <person name="Hammon N."/>
            <person name="Deshpande S."/>
            <person name="Cheng J.F."/>
            <person name="Tapia R."/>
            <person name="Goodwin L.A."/>
            <person name="Pitluck S."/>
            <person name="Liolios K."/>
            <person name="Pagani I."/>
            <person name="Ivanova N."/>
            <person name="Mikhailova N."/>
            <person name="Huntemann M."/>
            <person name="Pati A."/>
            <person name="Chen A."/>
            <person name="Palaniappan K."/>
            <person name="Land M."/>
            <person name="Hauser L."/>
            <person name="Rohde M."/>
            <person name="Gronow S."/>
            <person name="Goker M."/>
            <person name="Detter J.C."/>
            <person name="Bristow J."/>
            <person name="Eisen J.A."/>
            <person name="Markowitz V."/>
            <person name="Hugenholtz P."/>
            <person name="Kyrpides N.C."/>
            <person name="Klenk H.P."/>
            <person name="Woyke T."/>
        </authorList>
    </citation>
    <scope>NUCLEOTIDE SEQUENCE</scope>
    <source>
        <strain evidence="2">DSM 17242 / JCM 16770 / AHN 2437 / CCUG 46020 / CIP 107999</strain>
    </source>
</reference>
<gene>
    <name evidence="1" type="ordered locus">Alfi_2207</name>
</gene>
<dbReference type="GeneID" id="79838268"/>
<dbReference type="PATRIC" id="fig|679935.3.peg.2123"/>
<organism evidence="1 2">
    <name type="scientific">Alistipes finegoldii (strain DSM 17242 / JCM 16770 / CCUG 46020 / CIP 107999 / KCTC 15236 / AHN 2437)</name>
    <dbReference type="NCBI Taxonomy" id="679935"/>
    <lineage>
        <taxon>Bacteria</taxon>
        <taxon>Pseudomonadati</taxon>
        <taxon>Bacteroidota</taxon>
        <taxon>Bacteroidia</taxon>
        <taxon>Bacteroidales</taxon>
        <taxon>Rikenellaceae</taxon>
        <taxon>Alistipes</taxon>
    </lineage>
</organism>
<proteinExistence type="predicted"/>
<dbReference type="AlphaFoldDB" id="I3YNC3"/>
<dbReference type="KEGG" id="afd:Alfi_2207"/>
<dbReference type="Proteomes" id="UP000006052">
    <property type="component" value="Chromosome"/>
</dbReference>